<proteinExistence type="predicted"/>
<name>A0ACB9PZJ2_BAUVA</name>
<sequence length="198" mass="22273">MASMSLLLQRRSLCTKVSKKWKVKQVNKSHFAETLEEIKARIDESDFIAVSMEKTGSFSAPWHRVLPLDTAETAYCKAKQASERFQLLYNFLLFPRDELRMGMPSYSFSCQTSYLTSMASEGFDFNACIYDGLSYLSRAQESSVRINFGNPLPSPNVIKSSTTSSVVDTVFVDTDFASFPDLDGHIQPFPLNFLSLAV</sequence>
<protein>
    <submittedName>
        <fullName evidence="1">Uncharacterized protein</fullName>
    </submittedName>
</protein>
<evidence type="ECO:0000313" key="1">
    <source>
        <dbReference type="EMBL" id="KAI4354162.1"/>
    </source>
</evidence>
<accession>A0ACB9PZJ2</accession>
<gene>
    <name evidence="1" type="ORF">L6164_003055</name>
</gene>
<dbReference type="EMBL" id="CM039427">
    <property type="protein sequence ID" value="KAI4354162.1"/>
    <property type="molecule type" value="Genomic_DNA"/>
</dbReference>
<dbReference type="Proteomes" id="UP000828941">
    <property type="component" value="Chromosome 2"/>
</dbReference>
<keyword evidence="2" id="KW-1185">Reference proteome</keyword>
<evidence type="ECO:0000313" key="2">
    <source>
        <dbReference type="Proteomes" id="UP000828941"/>
    </source>
</evidence>
<organism evidence="1 2">
    <name type="scientific">Bauhinia variegata</name>
    <name type="common">Purple orchid tree</name>
    <name type="synonym">Phanera variegata</name>
    <dbReference type="NCBI Taxonomy" id="167791"/>
    <lineage>
        <taxon>Eukaryota</taxon>
        <taxon>Viridiplantae</taxon>
        <taxon>Streptophyta</taxon>
        <taxon>Embryophyta</taxon>
        <taxon>Tracheophyta</taxon>
        <taxon>Spermatophyta</taxon>
        <taxon>Magnoliopsida</taxon>
        <taxon>eudicotyledons</taxon>
        <taxon>Gunneridae</taxon>
        <taxon>Pentapetalae</taxon>
        <taxon>rosids</taxon>
        <taxon>fabids</taxon>
        <taxon>Fabales</taxon>
        <taxon>Fabaceae</taxon>
        <taxon>Cercidoideae</taxon>
        <taxon>Cercideae</taxon>
        <taxon>Bauhiniinae</taxon>
        <taxon>Bauhinia</taxon>
    </lineage>
</organism>
<comment type="caution">
    <text evidence="1">The sequence shown here is derived from an EMBL/GenBank/DDBJ whole genome shotgun (WGS) entry which is preliminary data.</text>
</comment>
<reference evidence="1 2" key="1">
    <citation type="journal article" date="2022" name="DNA Res.">
        <title>Chromosomal-level genome assembly of the orchid tree Bauhinia variegata (Leguminosae; Cercidoideae) supports the allotetraploid origin hypothesis of Bauhinia.</title>
        <authorList>
            <person name="Zhong Y."/>
            <person name="Chen Y."/>
            <person name="Zheng D."/>
            <person name="Pang J."/>
            <person name="Liu Y."/>
            <person name="Luo S."/>
            <person name="Meng S."/>
            <person name="Qian L."/>
            <person name="Wei D."/>
            <person name="Dai S."/>
            <person name="Zhou R."/>
        </authorList>
    </citation>
    <scope>NUCLEOTIDE SEQUENCE [LARGE SCALE GENOMIC DNA]</scope>
    <source>
        <strain evidence="1">BV-YZ2020</strain>
    </source>
</reference>